<dbReference type="Proteomes" id="UP000824120">
    <property type="component" value="Chromosome 10"/>
</dbReference>
<name>A0A9J5WXC1_SOLCO</name>
<keyword evidence="2" id="KW-1185">Reference proteome</keyword>
<evidence type="ECO:0000313" key="1">
    <source>
        <dbReference type="EMBL" id="KAG5580497.1"/>
    </source>
</evidence>
<reference evidence="1 2" key="1">
    <citation type="submission" date="2020-09" db="EMBL/GenBank/DDBJ databases">
        <title>De no assembly of potato wild relative species, Solanum commersonii.</title>
        <authorList>
            <person name="Cho K."/>
        </authorList>
    </citation>
    <scope>NUCLEOTIDE SEQUENCE [LARGE SCALE GENOMIC DNA]</scope>
    <source>
        <strain evidence="1">LZ3.2</strain>
        <tissue evidence="1">Leaf</tissue>
    </source>
</reference>
<proteinExistence type="predicted"/>
<accession>A0A9J5WXC1</accession>
<evidence type="ECO:0000313" key="2">
    <source>
        <dbReference type="Proteomes" id="UP000824120"/>
    </source>
</evidence>
<protein>
    <submittedName>
        <fullName evidence="1">Uncharacterized protein</fullName>
    </submittedName>
</protein>
<gene>
    <name evidence="1" type="ORF">H5410_051124</name>
</gene>
<organism evidence="1 2">
    <name type="scientific">Solanum commersonii</name>
    <name type="common">Commerson's wild potato</name>
    <name type="synonym">Commerson's nightshade</name>
    <dbReference type="NCBI Taxonomy" id="4109"/>
    <lineage>
        <taxon>Eukaryota</taxon>
        <taxon>Viridiplantae</taxon>
        <taxon>Streptophyta</taxon>
        <taxon>Embryophyta</taxon>
        <taxon>Tracheophyta</taxon>
        <taxon>Spermatophyta</taxon>
        <taxon>Magnoliopsida</taxon>
        <taxon>eudicotyledons</taxon>
        <taxon>Gunneridae</taxon>
        <taxon>Pentapetalae</taxon>
        <taxon>asterids</taxon>
        <taxon>lamiids</taxon>
        <taxon>Solanales</taxon>
        <taxon>Solanaceae</taxon>
        <taxon>Solanoideae</taxon>
        <taxon>Solaneae</taxon>
        <taxon>Solanum</taxon>
    </lineage>
</organism>
<dbReference type="EMBL" id="JACXVP010000010">
    <property type="protein sequence ID" value="KAG5580497.1"/>
    <property type="molecule type" value="Genomic_DNA"/>
</dbReference>
<comment type="caution">
    <text evidence="1">The sequence shown here is derived from an EMBL/GenBank/DDBJ whole genome shotgun (WGS) entry which is preliminary data.</text>
</comment>
<dbReference type="AlphaFoldDB" id="A0A9J5WXC1"/>
<sequence>MLTQSLGHLSSGFGFATSLSSKMKTNTTEEEKRRPISNLGKMNSFLQVSTKPSPNLREKYYRLIIIFTLKLFLKRLQFYLVFIVFTNCVAEDHLATLVEITVELGDPPFNQFISFRILIFWIIGRYSTASRN</sequence>